<dbReference type="AlphaFoldDB" id="A0A323V8C2"/>
<dbReference type="RefSeq" id="WP_110553226.1">
    <property type="nucleotide sequence ID" value="NZ_JACIBU010000001.1"/>
</dbReference>
<dbReference type="NCBIfam" id="NF041046">
    <property type="entry name" value="UGSC_fam"/>
    <property type="match status" value="1"/>
</dbReference>
<reference evidence="2 5" key="2">
    <citation type="submission" date="2020-08" db="EMBL/GenBank/DDBJ databases">
        <title>Sequencing the genomes of 1000 actinobacteria strains.</title>
        <authorList>
            <person name="Klenk H.-P."/>
        </authorList>
    </citation>
    <scope>NUCLEOTIDE SEQUENCE [LARGE SCALE GENOMIC DNA]</scope>
    <source>
        <strain evidence="2 5">DSM 16678</strain>
    </source>
</reference>
<sequence length="189" mass="19481">MATLADVLDPTGRSAVRAVSSTRAPRRADLAGARVGLLENTKHNAALLLDEIATLLERDRGAVTVLRRTKTAFALPMPQEQLDELVRECDVVLVGVGDCGSCSAAAVADGIALERAGVPAAVICSDAFTTTASAMAEVQGDPGYAYLTTPHPVAVLAPDAVAERAVQLAPQVIGTVLGDGPAELRERAS</sequence>
<accession>A0A323V8C2</accession>
<evidence type="ECO:0000313" key="4">
    <source>
        <dbReference type="Proteomes" id="UP000247602"/>
    </source>
</evidence>
<dbReference type="Pfam" id="PF24696">
    <property type="entry name" value="UGSC"/>
    <property type="match status" value="1"/>
</dbReference>
<evidence type="ECO:0000259" key="1">
    <source>
        <dbReference type="Pfam" id="PF24696"/>
    </source>
</evidence>
<comment type="caution">
    <text evidence="3">The sequence shown here is derived from an EMBL/GenBank/DDBJ whole genome shotgun (WGS) entry which is preliminary data.</text>
</comment>
<dbReference type="Proteomes" id="UP000580718">
    <property type="component" value="Unassembled WGS sequence"/>
</dbReference>
<organism evidence="3 4">
    <name type="scientific">Modestobacter versicolor</name>
    <dbReference type="NCBI Taxonomy" id="429133"/>
    <lineage>
        <taxon>Bacteria</taxon>
        <taxon>Bacillati</taxon>
        <taxon>Actinomycetota</taxon>
        <taxon>Actinomycetes</taxon>
        <taxon>Geodermatophilales</taxon>
        <taxon>Geodermatophilaceae</taxon>
        <taxon>Modestobacter</taxon>
    </lineage>
</organism>
<proteinExistence type="predicted"/>
<keyword evidence="4" id="KW-1185">Reference proteome</keyword>
<dbReference type="Proteomes" id="UP000247602">
    <property type="component" value="Unassembled WGS sequence"/>
</dbReference>
<dbReference type="EMBL" id="JACIBU010000001">
    <property type="protein sequence ID" value="MBB3674631.1"/>
    <property type="molecule type" value="Genomic_DNA"/>
</dbReference>
<reference evidence="3 4" key="1">
    <citation type="submission" date="2018-06" db="EMBL/GenBank/DDBJ databases">
        <title>Draft genome sequence of Modestobacter versicolor CP153-2.</title>
        <authorList>
            <person name="Gundlapally S.R."/>
        </authorList>
    </citation>
    <scope>NUCLEOTIDE SEQUENCE [LARGE SCALE GENOMIC DNA]</scope>
    <source>
        <strain evidence="3 4">CP153-2</strain>
    </source>
</reference>
<gene>
    <name evidence="3" type="ORF">DMO24_16170</name>
    <name evidence="2" type="ORF">FHX36_000366</name>
</gene>
<dbReference type="InterPro" id="IPR049831">
    <property type="entry name" value="UGSC_seleno"/>
</dbReference>
<dbReference type="EMBL" id="QKNV01000198">
    <property type="protein sequence ID" value="PZA20300.1"/>
    <property type="molecule type" value="Genomic_DNA"/>
</dbReference>
<evidence type="ECO:0000313" key="3">
    <source>
        <dbReference type="EMBL" id="PZA20300.1"/>
    </source>
</evidence>
<dbReference type="OrthoDB" id="2990547at2"/>
<dbReference type="InterPro" id="IPR057767">
    <property type="entry name" value="UGSC-like_dom"/>
</dbReference>
<feature type="domain" description="UGSC-like" evidence="1">
    <location>
        <begin position="6"/>
        <end position="176"/>
    </location>
</feature>
<name>A0A323V8C2_9ACTN</name>
<evidence type="ECO:0000313" key="2">
    <source>
        <dbReference type="EMBL" id="MBB3674631.1"/>
    </source>
</evidence>
<evidence type="ECO:0000313" key="5">
    <source>
        <dbReference type="Proteomes" id="UP000580718"/>
    </source>
</evidence>
<protein>
    <recommendedName>
        <fullName evidence="1">UGSC-like domain-containing protein</fullName>
    </recommendedName>
</protein>